<dbReference type="EMBL" id="QUOV01000001">
    <property type="protein sequence ID" value="REL37003.1"/>
    <property type="molecule type" value="Genomic_DNA"/>
</dbReference>
<dbReference type="Proteomes" id="UP000256999">
    <property type="component" value="Unassembled WGS sequence"/>
</dbReference>
<comment type="caution">
    <text evidence="1">The sequence shown here is derived from an EMBL/GenBank/DDBJ whole genome shotgun (WGS) entry which is preliminary data.</text>
</comment>
<dbReference type="PIRSF" id="PIRSF016481">
    <property type="entry name" value="Pilus_assembly_PilP"/>
    <property type="match status" value="1"/>
</dbReference>
<dbReference type="Pfam" id="PF04351">
    <property type="entry name" value="PilP"/>
    <property type="match status" value="1"/>
</dbReference>
<organism evidence="1 3">
    <name type="scientific">Thalassotalea euphylliae</name>
    <dbReference type="NCBI Taxonomy" id="1655234"/>
    <lineage>
        <taxon>Bacteria</taxon>
        <taxon>Pseudomonadati</taxon>
        <taxon>Pseudomonadota</taxon>
        <taxon>Gammaproteobacteria</taxon>
        <taxon>Alteromonadales</taxon>
        <taxon>Colwelliaceae</taxon>
        <taxon>Thalassotalea</taxon>
    </lineage>
</organism>
<dbReference type="Proteomes" id="UP000256899">
    <property type="component" value="Unassembled WGS sequence"/>
</dbReference>
<proteinExistence type="predicted"/>
<reference evidence="3 4" key="1">
    <citation type="submission" date="2018-08" db="EMBL/GenBank/DDBJ databases">
        <title>Thalassotalea euphylliae genome.</title>
        <authorList>
            <person name="Summers S."/>
            <person name="Rice S.A."/>
            <person name="Freckelton M.L."/>
            <person name="Nedved B.T."/>
            <person name="Hadfield M.G."/>
        </authorList>
    </citation>
    <scope>NUCLEOTIDE SEQUENCE [LARGE SCALE GENOMIC DNA]</scope>
    <source>
        <strain evidence="2 4">H2</strain>
        <strain evidence="3">H3</strain>
    </source>
</reference>
<dbReference type="EMBL" id="QUOT01000001">
    <property type="protein sequence ID" value="REL31537.1"/>
    <property type="molecule type" value="Genomic_DNA"/>
</dbReference>
<gene>
    <name evidence="2" type="ORF">DXX92_17720</name>
    <name evidence="1" type="ORF">DXX94_12865</name>
</gene>
<evidence type="ECO:0000313" key="2">
    <source>
        <dbReference type="EMBL" id="REL37003.1"/>
    </source>
</evidence>
<evidence type="ECO:0000313" key="3">
    <source>
        <dbReference type="Proteomes" id="UP000256899"/>
    </source>
</evidence>
<keyword evidence="3" id="KW-1185">Reference proteome</keyword>
<reference evidence="1" key="2">
    <citation type="submission" date="2018-08" db="EMBL/GenBank/DDBJ databases">
        <authorList>
            <person name="Ferrada E.E."/>
            <person name="Latorre B.A."/>
        </authorList>
    </citation>
    <scope>NUCLEOTIDE SEQUENCE</scope>
    <source>
        <strain evidence="1">H3</strain>
    </source>
</reference>
<evidence type="ECO:0000313" key="4">
    <source>
        <dbReference type="Proteomes" id="UP000256999"/>
    </source>
</evidence>
<evidence type="ECO:0000313" key="1">
    <source>
        <dbReference type="EMBL" id="REL31537.1"/>
    </source>
</evidence>
<accession>A0A3E0U4N4</accession>
<sequence>MKRLALLSLLVLTGCFDDTSDLKIHIAKVKANAKSYIEPMPEVPTFNHFEYAAIDLRSPFVAPRPEVIQEKLQQISGCLSPDPRRRKQPLEKFALGDLVMRGTLGEGGVTWALVEASDSTLHRVSIGNYVGLYNGRITEVDSQSVKVIELTPDGAGCWVERETEIEMIELDSQR</sequence>
<dbReference type="InterPro" id="IPR007446">
    <property type="entry name" value="PilP"/>
</dbReference>
<protein>
    <submittedName>
        <fullName evidence="1">Pilus assembly protein PilP</fullName>
    </submittedName>
</protein>
<dbReference type="OrthoDB" id="5296580at2"/>
<dbReference type="Gene3D" id="2.30.30.830">
    <property type="match status" value="1"/>
</dbReference>
<dbReference type="AlphaFoldDB" id="A0A3E0U4N4"/>
<name>A0A3E0U4N4_9GAMM</name>
<dbReference type="PROSITE" id="PS51257">
    <property type="entry name" value="PROKAR_LIPOPROTEIN"/>
    <property type="match status" value="1"/>
</dbReference>
<dbReference type="RefSeq" id="WP_116001999.1">
    <property type="nucleotide sequence ID" value="NZ_QUOT01000001.1"/>
</dbReference>